<protein>
    <submittedName>
        <fullName evidence="1">Uncharacterized protein</fullName>
    </submittedName>
</protein>
<sequence length="124" mass="14062">MQAFDRDEAYRLMSDLLKGIQTGIADEMIKFGVTHDIFEEIEDELRRSGEAVEDLNLPPHDLAFAPDNTGRIPFDIFETDADSKSRRIACQLWADGRKAELTLISDLSVMQGKASLVFRLLEMQ</sequence>
<dbReference type="AlphaFoldDB" id="A0A107F0R0"/>
<name>A0A107F0R0_9BURK</name>
<dbReference type="RefSeq" id="WP_059966598.1">
    <property type="nucleotide sequence ID" value="NZ_LPCX01000046.1"/>
</dbReference>
<reference evidence="1 2" key="1">
    <citation type="submission" date="2015-11" db="EMBL/GenBank/DDBJ databases">
        <title>Expanding the genomic diversity of Burkholderia species for the development of highly accurate diagnostics.</title>
        <authorList>
            <person name="Sahl J."/>
            <person name="Keim P."/>
            <person name="Wagner D."/>
        </authorList>
    </citation>
    <scope>NUCLEOTIDE SEQUENCE [LARGE SCALE GENOMIC DNA]</scope>
    <source>
        <strain evidence="1 2">MSMB2167WGS</strain>
    </source>
</reference>
<evidence type="ECO:0000313" key="1">
    <source>
        <dbReference type="EMBL" id="KWD91901.1"/>
    </source>
</evidence>
<accession>A0A107F0R0</accession>
<organism evidence="1 2">
    <name type="scientific">Burkholderia ubonensis</name>
    <dbReference type="NCBI Taxonomy" id="101571"/>
    <lineage>
        <taxon>Bacteria</taxon>
        <taxon>Pseudomonadati</taxon>
        <taxon>Pseudomonadota</taxon>
        <taxon>Betaproteobacteria</taxon>
        <taxon>Burkholderiales</taxon>
        <taxon>Burkholderiaceae</taxon>
        <taxon>Burkholderia</taxon>
        <taxon>Burkholderia cepacia complex</taxon>
    </lineage>
</organism>
<evidence type="ECO:0000313" key="2">
    <source>
        <dbReference type="Proteomes" id="UP000062998"/>
    </source>
</evidence>
<dbReference type="EMBL" id="LPIX01000116">
    <property type="protein sequence ID" value="KWD91901.1"/>
    <property type="molecule type" value="Genomic_DNA"/>
</dbReference>
<dbReference type="Proteomes" id="UP000062998">
    <property type="component" value="Unassembled WGS sequence"/>
</dbReference>
<comment type="caution">
    <text evidence="1">The sequence shown here is derived from an EMBL/GenBank/DDBJ whole genome shotgun (WGS) entry which is preliminary data.</text>
</comment>
<dbReference type="OrthoDB" id="6422390at2"/>
<proteinExistence type="predicted"/>
<gene>
    <name evidence="1" type="ORF">WL73_29675</name>
</gene>